<keyword evidence="1" id="KW-0472">Membrane</keyword>
<evidence type="ECO:0000313" key="2">
    <source>
        <dbReference type="EMBL" id="RAK81838.1"/>
    </source>
</evidence>
<feature type="transmembrane region" description="Helical" evidence="1">
    <location>
        <begin position="76"/>
        <end position="97"/>
    </location>
</feature>
<evidence type="ECO:0000256" key="1">
    <source>
        <dbReference type="SAM" id="Phobius"/>
    </source>
</evidence>
<evidence type="ECO:0000313" key="3">
    <source>
        <dbReference type="Proteomes" id="UP000249789"/>
    </source>
</evidence>
<proteinExistence type="predicted"/>
<reference evidence="2 3" key="1">
    <citation type="submission" date="2018-02" db="EMBL/GenBank/DDBJ databases">
        <title>The genomes of Aspergillus section Nigri reveals drivers in fungal speciation.</title>
        <authorList>
            <consortium name="DOE Joint Genome Institute"/>
            <person name="Vesth T.C."/>
            <person name="Nybo J."/>
            <person name="Theobald S."/>
            <person name="Brandl J."/>
            <person name="Frisvad J.C."/>
            <person name="Nielsen K.F."/>
            <person name="Lyhne E.K."/>
            <person name="Kogle M.E."/>
            <person name="Kuo A."/>
            <person name="Riley R."/>
            <person name="Clum A."/>
            <person name="Nolan M."/>
            <person name="Lipzen A."/>
            <person name="Salamov A."/>
            <person name="Henrissat B."/>
            <person name="Wiebenga A."/>
            <person name="De vries R.P."/>
            <person name="Grigoriev I.V."/>
            <person name="Mortensen U.H."/>
            <person name="Andersen M.R."/>
            <person name="Baker S.E."/>
        </authorList>
    </citation>
    <scope>NUCLEOTIDE SEQUENCE [LARGE SCALE GENOMIC DNA]</scope>
    <source>
        <strain evidence="2 3">CBS 313.89</strain>
    </source>
</reference>
<keyword evidence="1" id="KW-1133">Transmembrane helix</keyword>
<protein>
    <submittedName>
        <fullName evidence="2">Uncharacterized protein</fullName>
    </submittedName>
</protein>
<keyword evidence="3" id="KW-1185">Reference proteome</keyword>
<sequence length="109" mass="12159">MIAHPLLHSSAASPNFLFVYDHQSPQSIDLSGGIFRMIAVHEVGQQSWERGLLPVLISDDHEIVDVLHGVRWEANLLLLMWSVIIGMFVLPSLRVVISLPVEILEPATQ</sequence>
<dbReference type="Proteomes" id="UP000249789">
    <property type="component" value="Unassembled WGS sequence"/>
</dbReference>
<accession>A0A8G1RZF2</accession>
<dbReference type="GeneID" id="63856792"/>
<dbReference type="AlphaFoldDB" id="A0A8G1RZF2"/>
<name>A0A8G1RZF2_9EURO</name>
<dbReference type="RefSeq" id="XP_040805848.1">
    <property type="nucleotide sequence ID" value="XM_040939459.1"/>
</dbReference>
<gene>
    <name evidence="2" type="ORF">BO72DRAFT_179698</name>
</gene>
<dbReference type="VEuPathDB" id="FungiDB:BO72DRAFT_179698"/>
<organism evidence="2 3">
    <name type="scientific">Aspergillus fijiensis CBS 313.89</name>
    <dbReference type="NCBI Taxonomy" id="1448319"/>
    <lineage>
        <taxon>Eukaryota</taxon>
        <taxon>Fungi</taxon>
        <taxon>Dikarya</taxon>
        <taxon>Ascomycota</taxon>
        <taxon>Pezizomycotina</taxon>
        <taxon>Eurotiomycetes</taxon>
        <taxon>Eurotiomycetidae</taxon>
        <taxon>Eurotiales</taxon>
        <taxon>Aspergillaceae</taxon>
        <taxon>Aspergillus</taxon>
    </lineage>
</organism>
<dbReference type="EMBL" id="KZ824624">
    <property type="protein sequence ID" value="RAK81838.1"/>
    <property type="molecule type" value="Genomic_DNA"/>
</dbReference>
<keyword evidence="1" id="KW-0812">Transmembrane</keyword>